<dbReference type="Proteomes" id="UP000621500">
    <property type="component" value="Unassembled WGS sequence"/>
</dbReference>
<name>A0ABQ4ETD4_9ACTN</name>
<evidence type="ECO:0000313" key="1">
    <source>
        <dbReference type="EMBL" id="GIG97908.1"/>
    </source>
</evidence>
<dbReference type="RefSeq" id="WP_203859387.1">
    <property type="nucleotide sequence ID" value="NZ_BAAAZQ010000006.1"/>
</dbReference>
<protein>
    <submittedName>
        <fullName evidence="1">Uncharacterized protein</fullName>
    </submittedName>
</protein>
<accession>A0ABQ4ETD4</accession>
<comment type="caution">
    <text evidence="1">The sequence shown here is derived from an EMBL/GenBank/DDBJ whole genome shotgun (WGS) entry which is preliminary data.</text>
</comment>
<reference evidence="1 2" key="1">
    <citation type="submission" date="2021-01" db="EMBL/GenBank/DDBJ databases">
        <title>Whole genome shotgun sequence of Plantactinospora mayteni NBRC 109088.</title>
        <authorList>
            <person name="Komaki H."/>
            <person name="Tamura T."/>
        </authorList>
    </citation>
    <scope>NUCLEOTIDE SEQUENCE [LARGE SCALE GENOMIC DNA]</scope>
    <source>
        <strain evidence="1 2">NBRC 109088</strain>
    </source>
</reference>
<gene>
    <name evidence="1" type="ORF">Pma05_44810</name>
</gene>
<dbReference type="EMBL" id="BONX01000031">
    <property type="protein sequence ID" value="GIG97908.1"/>
    <property type="molecule type" value="Genomic_DNA"/>
</dbReference>
<proteinExistence type="predicted"/>
<evidence type="ECO:0000313" key="2">
    <source>
        <dbReference type="Proteomes" id="UP000621500"/>
    </source>
</evidence>
<keyword evidence="2" id="KW-1185">Reference proteome</keyword>
<sequence length="117" mass="12887">MATDPHPGWCDPGECTASFRGVHPDSSPPTHASRWYDCNPQDDRQAVEVRAQLVQYVDDPQPRPFVRFARTDFEDRQVFHITVDQGGALVAALTDMLRRAGDTVPAGGARPRVSSSP</sequence>
<organism evidence="1 2">
    <name type="scientific">Plantactinospora mayteni</name>
    <dbReference type="NCBI Taxonomy" id="566021"/>
    <lineage>
        <taxon>Bacteria</taxon>
        <taxon>Bacillati</taxon>
        <taxon>Actinomycetota</taxon>
        <taxon>Actinomycetes</taxon>
        <taxon>Micromonosporales</taxon>
        <taxon>Micromonosporaceae</taxon>
        <taxon>Plantactinospora</taxon>
    </lineage>
</organism>